<reference evidence="2 3" key="1">
    <citation type="submission" date="2016-03" db="EMBL/GenBank/DDBJ databases">
        <title>Complete genome sequence of a soil Actinobacterium, Nocardioides dokdonensis FR1436.</title>
        <authorList>
            <person name="Kwon S.-K."/>
            <person name="Kim K."/>
            <person name="Kim J.F."/>
        </authorList>
    </citation>
    <scope>NUCLEOTIDE SEQUENCE [LARGE SCALE GENOMIC DNA]</scope>
    <source>
        <strain evidence="2 3">FR1436</strain>
    </source>
</reference>
<dbReference type="AlphaFoldDB" id="A0A1A9GQS7"/>
<keyword evidence="1" id="KW-0812">Transmembrane</keyword>
<dbReference type="PATRIC" id="fig|1300347.3.peg.3614"/>
<feature type="transmembrane region" description="Helical" evidence="1">
    <location>
        <begin position="65"/>
        <end position="85"/>
    </location>
</feature>
<sequence length="94" mass="10249">MSGDVPTGSGPDYRAVPTPVAMLSASERRVAWAVVRPLATVAWWAVAILVLAWLVRSSNVQAYRFLPAVPSILALVSALVLEYYARMLRPDPAR</sequence>
<dbReference type="EMBL" id="CP015079">
    <property type="protein sequence ID" value="ANH40010.1"/>
    <property type="molecule type" value="Genomic_DNA"/>
</dbReference>
<proteinExistence type="predicted"/>
<evidence type="ECO:0000256" key="1">
    <source>
        <dbReference type="SAM" id="Phobius"/>
    </source>
</evidence>
<dbReference type="KEGG" id="ndk:I601_3604"/>
<keyword evidence="3" id="KW-1185">Reference proteome</keyword>
<dbReference type="STRING" id="1300347.I601_3604"/>
<evidence type="ECO:0000313" key="2">
    <source>
        <dbReference type="EMBL" id="ANH40010.1"/>
    </source>
</evidence>
<name>A0A1A9GQS7_9ACTN</name>
<organism evidence="2 3">
    <name type="scientific">Nocardioides dokdonensis FR1436</name>
    <dbReference type="NCBI Taxonomy" id="1300347"/>
    <lineage>
        <taxon>Bacteria</taxon>
        <taxon>Bacillati</taxon>
        <taxon>Actinomycetota</taxon>
        <taxon>Actinomycetes</taxon>
        <taxon>Propionibacteriales</taxon>
        <taxon>Nocardioidaceae</taxon>
        <taxon>Nocardioides</taxon>
    </lineage>
</organism>
<keyword evidence="1" id="KW-0472">Membrane</keyword>
<evidence type="ECO:0000313" key="3">
    <source>
        <dbReference type="Proteomes" id="UP000077868"/>
    </source>
</evidence>
<dbReference type="Proteomes" id="UP000077868">
    <property type="component" value="Chromosome"/>
</dbReference>
<gene>
    <name evidence="2" type="ORF">I601_3604</name>
</gene>
<accession>A0A1A9GQS7</accession>
<feature type="transmembrane region" description="Helical" evidence="1">
    <location>
        <begin position="30"/>
        <end position="53"/>
    </location>
</feature>
<keyword evidence="1" id="KW-1133">Transmembrane helix</keyword>
<protein>
    <submittedName>
        <fullName evidence="2">Uncharacterized protein</fullName>
    </submittedName>
</protein>